<comment type="caution">
    <text evidence="1">The sequence shown here is derived from an EMBL/GenBank/DDBJ whole genome shotgun (WGS) entry which is preliminary data.</text>
</comment>
<keyword evidence="2" id="KW-1185">Reference proteome</keyword>
<dbReference type="EMBL" id="VJXY01000052">
    <property type="protein sequence ID" value="MBD6619994.1"/>
    <property type="molecule type" value="Genomic_DNA"/>
</dbReference>
<reference evidence="1" key="1">
    <citation type="submission" date="2019-07" db="EMBL/GenBank/DDBJ databases">
        <title>Toxilogical consequences of a new and cryptic species of cyanobacteria (Komarekiella delphini-convector) recovered from the epidermis of a bottlenose dolphin and 1500 ft. in the air.</title>
        <authorList>
            <person name="Brown A.O."/>
            <person name="Dvorak P."/>
            <person name="Villanueva C.D."/>
            <person name="Foss A.J."/>
            <person name="Garvey A.D."/>
            <person name="Gibson Q.A."/>
            <person name="Johansen J.R."/>
            <person name="Casamatta D.A."/>
        </authorList>
    </citation>
    <scope>NUCLEOTIDE SEQUENCE</scope>
    <source>
        <strain evidence="1">SJRDD-AB1</strain>
    </source>
</reference>
<dbReference type="Proteomes" id="UP001165986">
    <property type="component" value="Unassembled WGS sequence"/>
</dbReference>
<protein>
    <submittedName>
        <fullName evidence="1">Uncharacterized protein</fullName>
    </submittedName>
</protein>
<gene>
    <name evidence="1" type="ORF">FNW02_30405</name>
</gene>
<organism evidence="1 2">
    <name type="scientific">Komarekiella delphini-convector SJRDD-AB1</name>
    <dbReference type="NCBI Taxonomy" id="2593771"/>
    <lineage>
        <taxon>Bacteria</taxon>
        <taxon>Bacillati</taxon>
        <taxon>Cyanobacteriota</taxon>
        <taxon>Cyanophyceae</taxon>
        <taxon>Nostocales</taxon>
        <taxon>Nostocaceae</taxon>
        <taxon>Komarekiella</taxon>
        <taxon>Komarekiella delphini-convector</taxon>
    </lineage>
</organism>
<name>A0AA40VUA9_9NOST</name>
<accession>A0AA40VUA9</accession>
<dbReference type="RefSeq" id="WP_191761194.1">
    <property type="nucleotide sequence ID" value="NZ_VJXY01000052.1"/>
</dbReference>
<sequence length="389" mass="45284">MSEIKILVIAFLANPTCTNWIQGLKSLGLNVAVLDWKKSAATQSEVKNWGFKENEIPIFHIWDDFSTEKQQKVENFLGGKPDILFSWEGALILKPLQMVKKIYSRAKIVHCVNTYPNAVNKLTEIRMNWRYRNVSSLIESYIFYSHTQRNMFIKAIPNTENKPYLVMVEPFFKKAYFSNTKIKSNNTPPLYRFNDNPHVIFTGRASELWHKNSYFGFKAHSCRDALGSFFQQLAEQNIHIFLPSQADTKNIPNLHLYPDFSNDEIFEGQFAEYISQFDAHLVMYNEYNSTMRNWVTSGLSTRFASSLTSTTPLAVTQTSKFVKEYWKDMPFGFTFSDVEDLVQSLRNKQMLTSLRLNMEKVHTSYCFESQSRNVAQFFDEVLNKPKILN</sequence>
<dbReference type="AlphaFoldDB" id="A0AA40VUA9"/>
<evidence type="ECO:0000313" key="2">
    <source>
        <dbReference type="Proteomes" id="UP001165986"/>
    </source>
</evidence>
<evidence type="ECO:0000313" key="1">
    <source>
        <dbReference type="EMBL" id="MBD6619994.1"/>
    </source>
</evidence>
<proteinExistence type="predicted"/>